<dbReference type="PANTHER" id="PTHR42913">
    <property type="entry name" value="APOPTOSIS-INDUCING FACTOR 1"/>
    <property type="match status" value="1"/>
</dbReference>
<evidence type="ECO:0000256" key="1">
    <source>
        <dbReference type="ARBA" id="ARBA00001974"/>
    </source>
</evidence>
<dbReference type="GO" id="GO:0003955">
    <property type="term" value="F:NAD(P)H dehydrogenase (quinone) activity"/>
    <property type="evidence" value="ECO:0007669"/>
    <property type="project" value="TreeGrafter"/>
</dbReference>
<dbReference type="STRING" id="1308866.J416_03726"/>
<dbReference type="eggNOG" id="COG1252">
    <property type="taxonomic scope" value="Bacteria"/>
</dbReference>
<gene>
    <name evidence="7" type="ORF">J416_03726</name>
</gene>
<dbReference type="PANTHER" id="PTHR42913:SF3">
    <property type="entry name" value="64 KDA MITOCHONDRIAL NADH DEHYDROGENASE (EUROFUNG)"/>
    <property type="match status" value="1"/>
</dbReference>
<organism evidence="7 8">
    <name type="scientific">Gracilibacillus halophilus YIM-C55.5</name>
    <dbReference type="NCBI Taxonomy" id="1308866"/>
    <lineage>
        <taxon>Bacteria</taxon>
        <taxon>Bacillati</taxon>
        <taxon>Bacillota</taxon>
        <taxon>Bacilli</taxon>
        <taxon>Bacillales</taxon>
        <taxon>Bacillaceae</taxon>
        <taxon>Gracilibacillus</taxon>
    </lineage>
</organism>
<keyword evidence="4" id="KW-0274">FAD</keyword>
<proteinExistence type="inferred from homology"/>
<dbReference type="InterPro" id="IPR036188">
    <property type="entry name" value="FAD/NAD-bd_sf"/>
</dbReference>
<dbReference type="InterPro" id="IPR051169">
    <property type="entry name" value="NADH-Q_oxidoreductase"/>
</dbReference>
<accession>N4WXE3</accession>
<dbReference type="RefSeq" id="WP_003465003.1">
    <property type="nucleotide sequence ID" value="NZ_APML01000015.1"/>
</dbReference>
<dbReference type="Proteomes" id="UP000012283">
    <property type="component" value="Unassembled WGS sequence"/>
</dbReference>
<comment type="cofactor">
    <cofactor evidence="1">
        <name>FAD</name>
        <dbReference type="ChEBI" id="CHEBI:57692"/>
    </cofactor>
</comment>
<keyword evidence="3" id="KW-0285">Flavoprotein</keyword>
<dbReference type="PRINTS" id="PR00368">
    <property type="entry name" value="FADPNR"/>
</dbReference>
<keyword evidence="8" id="KW-1185">Reference proteome</keyword>
<dbReference type="OrthoDB" id="9781621at2"/>
<protein>
    <submittedName>
        <fullName evidence="7">NADH dehydrogenase</fullName>
    </submittedName>
</protein>
<evidence type="ECO:0000256" key="2">
    <source>
        <dbReference type="ARBA" id="ARBA00005272"/>
    </source>
</evidence>
<name>N4WXE3_9BACI</name>
<dbReference type="EMBL" id="APML01000015">
    <property type="protein sequence ID" value="ENH97766.1"/>
    <property type="molecule type" value="Genomic_DNA"/>
</dbReference>
<evidence type="ECO:0000313" key="8">
    <source>
        <dbReference type="Proteomes" id="UP000012283"/>
    </source>
</evidence>
<comment type="similarity">
    <text evidence="2">Belongs to the NADH dehydrogenase family.</text>
</comment>
<reference evidence="7 8" key="1">
    <citation type="submission" date="2013-03" db="EMBL/GenBank/DDBJ databases">
        <title>Draft genome sequence of Gracibacillus halophilus YIM-C55.5, a moderately halophilic and thermophilic organism from the Xiaochaidamu salt lake.</title>
        <authorList>
            <person name="Sugumar T."/>
            <person name="Polireddy D.R."/>
            <person name="Antony A."/>
            <person name="Madhava Y.R."/>
            <person name="Sivakumar N."/>
        </authorList>
    </citation>
    <scope>NUCLEOTIDE SEQUENCE [LARGE SCALE GENOMIC DNA]</scope>
    <source>
        <strain evidence="7 8">YIM-C55.5</strain>
    </source>
</reference>
<dbReference type="Pfam" id="PF07992">
    <property type="entry name" value="Pyr_redox_2"/>
    <property type="match status" value="1"/>
</dbReference>
<keyword evidence="5" id="KW-0560">Oxidoreductase</keyword>
<dbReference type="PRINTS" id="PR00411">
    <property type="entry name" value="PNDRDTASEI"/>
</dbReference>
<evidence type="ECO:0000313" key="7">
    <source>
        <dbReference type="EMBL" id="ENH97766.1"/>
    </source>
</evidence>
<dbReference type="AlphaFoldDB" id="N4WXE3"/>
<evidence type="ECO:0000256" key="5">
    <source>
        <dbReference type="ARBA" id="ARBA00023002"/>
    </source>
</evidence>
<comment type="caution">
    <text evidence="7">The sequence shown here is derived from an EMBL/GenBank/DDBJ whole genome shotgun (WGS) entry which is preliminary data.</text>
</comment>
<dbReference type="InterPro" id="IPR023753">
    <property type="entry name" value="FAD/NAD-binding_dom"/>
</dbReference>
<dbReference type="Gene3D" id="3.50.50.100">
    <property type="match status" value="1"/>
</dbReference>
<sequence>MNKPNIVILGAGYGGLTTAVKLQKELGVNDAHITLVNKNDYHYESTWLHENAAGTLHHDRSRVKIQDIINSAKINFVQDTVTAIKPDEKKVELEDGMLEYDYLVVGLGFEAATFGIPGLLENAFTIGSINKARLIREHIEYQFAKYNNEAEPKPERLTFVVGGGGFTGIEFLGELANRIPELCEEYDIDRSKVRIINVEAMDTIMPGFDPALIEYAMNSLEARGVEFKLGAFLKEVREDGITIEQNGEKQDIPSLTTVWAAGVRANHLVEESGLEHNRGKVDVTPELRAPSHEDVFVVGDCALIWNKETDRPYPPTAQIAMQEAEVCAHNIAALVKGGELEHFEFNDRGTVCSLGHNDAMGAVLGGKKLYGWTATVMKKMIDNRALFKIGGLGLVLKKGKLNIFTK</sequence>
<dbReference type="GO" id="GO:0019646">
    <property type="term" value="P:aerobic electron transport chain"/>
    <property type="evidence" value="ECO:0007669"/>
    <property type="project" value="TreeGrafter"/>
</dbReference>
<evidence type="ECO:0000259" key="6">
    <source>
        <dbReference type="Pfam" id="PF07992"/>
    </source>
</evidence>
<dbReference type="PATRIC" id="fig|1308866.3.peg.755"/>
<dbReference type="SUPFAM" id="SSF51905">
    <property type="entry name" value="FAD/NAD(P)-binding domain"/>
    <property type="match status" value="2"/>
</dbReference>
<feature type="domain" description="FAD/NAD(P)-binding" evidence="6">
    <location>
        <begin position="5"/>
        <end position="324"/>
    </location>
</feature>
<evidence type="ECO:0000256" key="3">
    <source>
        <dbReference type="ARBA" id="ARBA00022630"/>
    </source>
</evidence>
<evidence type="ECO:0000256" key="4">
    <source>
        <dbReference type="ARBA" id="ARBA00022827"/>
    </source>
</evidence>